<evidence type="ECO:0000313" key="2">
    <source>
        <dbReference type="Proteomes" id="UP000185596"/>
    </source>
</evidence>
<proteinExistence type="predicted"/>
<dbReference type="EMBL" id="MSIE01000011">
    <property type="protein sequence ID" value="OLF18023.1"/>
    <property type="molecule type" value="Genomic_DNA"/>
</dbReference>
<dbReference type="AlphaFoldDB" id="A0A1Q8CUJ0"/>
<name>A0A1Q8CUJ0_9PSEU</name>
<keyword evidence="2" id="KW-1185">Reference proteome</keyword>
<sequence length="118" mass="13385">MRLPSDIVQLLTTYIRVEMREIEEPPGYDPRRVYNLYGQATSNPHEFLKAVADAVLPAGGEAARGGARLVWELLSVDLFRVDHNAKAMLEEGVRWACSNNRELVGYETDHSSSWRTPR</sequence>
<gene>
    <name evidence="1" type="ORF">BU204_07675</name>
</gene>
<dbReference type="RefSeq" id="WP_075124880.1">
    <property type="nucleotide sequence ID" value="NZ_MSIE01000011.1"/>
</dbReference>
<dbReference type="Proteomes" id="UP000185596">
    <property type="component" value="Unassembled WGS sequence"/>
</dbReference>
<reference evidence="1 2" key="1">
    <citation type="submission" date="2016-12" db="EMBL/GenBank/DDBJ databases">
        <title>The draft genome sequence of Actinophytocola sp. 11-183.</title>
        <authorList>
            <person name="Wang W."/>
            <person name="Yuan L."/>
        </authorList>
    </citation>
    <scope>NUCLEOTIDE SEQUENCE [LARGE SCALE GENOMIC DNA]</scope>
    <source>
        <strain evidence="1 2">11-183</strain>
    </source>
</reference>
<accession>A0A1Q8CUJ0</accession>
<organism evidence="1 2">
    <name type="scientific">Actinophytocola xanthii</name>
    <dbReference type="NCBI Taxonomy" id="1912961"/>
    <lineage>
        <taxon>Bacteria</taxon>
        <taxon>Bacillati</taxon>
        <taxon>Actinomycetota</taxon>
        <taxon>Actinomycetes</taxon>
        <taxon>Pseudonocardiales</taxon>
        <taxon>Pseudonocardiaceae</taxon>
    </lineage>
</organism>
<protein>
    <submittedName>
        <fullName evidence="1">Uncharacterized protein</fullName>
    </submittedName>
</protein>
<comment type="caution">
    <text evidence="1">The sequence shown here is derived from an EMBL/GenBank/DDBJ whole genome shotgun (WGS) entry which is preliminary data.</text>
</comment>
<evidence type="ECO:0000313" key="1">
    <source>
        <dbReference type="EMBL" id="OLF18023.1"/>
    </source>
</evidence>